<protein>
    <submittedName>
        <fullName evidence="1">Uncharacterized protein</fullName>
    </submittedName>
</protein>
<dbReference type="Proteomes" id="UP001344906">
    <property type="component" value="Unassembled WGS sequence"/>
</dbReference>
<organism evidence="1 2">
    <name type="scientific">Dictyobacter halimunensis</name>
    <dbReference type="NCBI Taxonomy" id="3026934"/>
    <lineage>
        <taxon>Bacteria</taxon>
        <taxon>Bacillati</taxon>
        <taxon>Chloroflexota</taxon>
        <taxon>Ktedonobacteria</taxon>
        <taxon>Ktedonobacterales</taxon>
        <taxon>Dictyobacteraceae</taxon>
        <taxon>Dictyobacter</taxon>
    </lineage>
</organism>
<accession>A0ABQ6G225</accession>
<gene>
    <name evidence="1" type="ORF">KDH_69610</name>
</gene>
<dbReference type="EMBL" id="BSRI01000002">
    <property type="protein sequence ID" value="GLV60138.1"/>
    <property type="molecule type" value="Genomic_DNA"/>
</dbReference>
<name>A0ABQ6G225_9CHLR</name>
<keyword evidence="2" id="KW-1185">Reference proteome</keyword>
<comment type="caution">
    <text evidence="1">The sequence shown here is derived from an EMBL/GenBank/DDBJ whole genome shotgun (WGS) entry which is preliminary data.</text>
</comment>
<reference evidence="1 2" key="1">
    <citation type="submission" date="2023-02" db="EMBL/GenBank/DDBJ databases">
        <title>Dictyobacter halimunensis sp. nov., a new member of the class Ktedonobacteria from forest soil in a geothermal area.</title>
        <authorList>
            <person name="Rachmania M.K."/>
            <person name="Ningsih F."/>
            <person name="Sakai Y."/>
            <person name="Yabe S."/>
            <person name="Yokota A."/>
            <person name="Sjamsuridzal W."/>
        </authorList>
    </citation>
    <scope>NUCLEOTIDE SEQUENCE [LARGE SCALE GENOMIC DNA]</scope>
    <source>
        <strain evidence="1 2">S3.2.2.5</strain>
    </source>
</reference>
<sequence>MGILLITSKAKSIIASLHIKEDFGNYSGPRLRMHAAYCSVDQACAILTQLPDITRLSVAFSVLLHSMEGGMVLYE</sequence>
<proteinExistence type="predicted"/>
<evidence type="ECO:0000313" key="1">
    <source>
        <dbReference type="EMBL" id="GLV60138.1"/>
    </source>
</evidence>
<evidence type="ECO:0000313" key="2">
    <source>
        <dbReference type="Proteomes" id="UP001344906"/>
    </source>
</evidence>